<keyword evidence="1" id="KW-0812">Transmembrane</keyword>
<evidence type="ECO:0000313" key="3">
    <source>
        <dbReference type="Proteomes" id="UP000192578"/>
    </source>
</evidence>
<feature type="transmembrane region" description="Helical" evidence="1">
    <location>
        <begin position="20"/>
        <end position="42"/>
    </location>
</feature>
<dbReference type="OrthoDB" id="7474137at2759"/>
<evidence type="ECO:0000313" key="2">
    <source>
        <dbReference type="EMBL" id="OWA54667.1"/>
    </source>
</evidence>
<reference evidence="3" key="1">
    <citation type="submission" date="2017-01" db="EMBL/GenBank/DDBJ databases">
        <title>Comparative genomics of anhydrobiosis in the tardigrade Hypsibius dujardini.</title>
        <authorList>
            <person name="Yoshida Y."/>
            <person name="Koutsovoulos G."/>
            <person name="Laetsch D."/>
            <person name="Stevens L."/>
            <person name="Kumar S."/>
            <person name="Horikawa D."/>
            <person name="Ishino K."/>
            <person name="Komine S."/>
            <person name="Tomita M."/>
            <person name="Blaxter M."/>
            <person name="Arakawa K."/>
        </authorList>
    </citation>
    <scope>NUCLEOTIDE SEQUENCE [LARGE SCALE GENOMIC DNA]</scope>
    <source>
        <strain evidence="3">Z151</strain>
    </source>
</reference>
<dbReference type="EMBL" id="MTYJ01000439">
    <property type="protein sequence ID" value="OWA54667.1"/>
    <property type="molecule type" value="Genomic_DNA"/>
</dbReference>
<dbReference type="AlphaFoldDB" id="A0A9X6RP46"/>
<proteinExistence type="predicted"/>
<gene>
    <name evidence="2" type="ORF">BV898_19066</name>
</gene>
<keyword evidence="3" id="KW-1185">Reference proteome</keyword>
<keyword evidence="1" id="KW-0472">Membrane</keyword>
<name>A0A9X6RP46_HYPEX</name>
<sequence>MLRGATLCYVMLCDVMWCYVVLRYATLCYVVLCGAMWCYVMLRYAMWCYVMLRGATWCYVVLCGATLCCVMLRSATLCYVVLRGATLCYVVLRGAMCFICGIQPVIHFRLTDSDRRVRKGPPSGLTAGLNTTGMPDVKMGKEDVVNLLGFVAGRAEIPQQSAEGKTRQ</sequence>
<comment type="caution">
    <text evidence="2">The sequence shown here is derived from an EMBL/GenBank/DDBJ whole genome shotgun (WGS) entry which is preliminary data.</text>
</comment>
<feature type="transmembrane region" description="Helical" evidence="1">
    <location>
        <begin position="81"/>
        <end position="106"/>
    </location>
</feature>
<protein>
    <submittedName>
        <fullName evidence="2">Uncharacterized protein</fullName>
    </submittedName>
</protein>
<organism evidence="2 3">
    <name type="scientific">Hypsibius exemplaris</name>
    <name type="common">Freshwater tardigrade</name>
    <dbReference type="NCBI Taxonomy" id="2072580"/>
    <lineage>
        <taxon>Eukaryota</taxon>
        <taxon>Metazoa</taxon>
        <taxon>Ecdysozoa</taxon>
        <taxon>Tardigrada</taxon>
        <taxon>Eutardigrada</taxon>
        <taxon>Parachela</taxon>
        <taxon>Hypsibioidea</taxon>
        <taxon>Hypsibiidae</taxon>
        <taxon>Hypsibius</taxon>
    </lineage>
</organism>
<evidence type="ECO:0000256" key="1">
    <source>
        <dbReference type="SAM" id="Phobius"/>
    </source>
</evidence>
<keyword evidence="1" id="KW-1133">Transmembrane helix</keyword>
<dbReference type="Proteomes" id="UP000192578">
    <property type="component" value="Unassembled WGS sequence"/>
</dbReference>
<dbReference type="Gene3D" id="2.160.20.80">
    <property type="entry name" value="E3 ubiquitin-protein ligase SopA"/>
    <property type="match status" value="1"/>
</dbReference>
<accession>A0A9X6RP46</accession>
<feature type="transmembrane region" description="Helical" evidence="1">
    <location>
        <begin position="54"/>
        <end position="75"/>
    </location>
</feature>
<dbReference type="SUPFAM" id="SSF141571">
    <property type="entry name" value="Pentapeptide repeat-like"/>
    <property type="match status" value="1"/>
</dbReference>